<sequence>MCKLSTLLKQFFPALSDYQLGNLTHSSAATRVTRKTKS</sequence>
<proteinExistence type="predicted"/>
<reference evidence="1" key="1">
    <citation type="submission" date="2014-11" db="EMBL/GenBank/DDBJ databases">
        <authorList>
            <person name="Amaro Gonzalez C."/>
        </authorList>
    </citation>
    <scope>NUCLEOTIDE SEQUENCE</scope>
</reference>
<dbReference type="AlphaFoldDB" id="A0A0E9WCB5"/>
<name>A0A0E9WCB5_ANGAN</name>
<reference evidence="1" key="2">
    <citation type="journal article" date="2015" name="Fish Shellfish Immunol.">
        <title>Early steps in the European eel (Anguilla anguilla)-Vibrio vulnificus interaction in the gills: Role of the RtxA13 toxin.</title>
        <authorList>
            <person name="Callol A."/>
            <person name="Pajuelo D."/>
            <person name="Ebbesson L."/>
            <person name="Teles M."/>
            <person name="MacKenzie S."/>
            <person name="Amaro C."/>
        </authorList>
    </citation>
    <scope>NUCLEOTIDE SEQUENCE</scope>
</reference>
<dbReference type="EMBL" id="GBXM01021362">
    <property type="protein sequence ID" value="JAH87215.1"/>
    <property type="molecule type" value="Transcribed_RNA"/>
</dbReference>
<evidence type="ECO:0000313" key="1">
    <source>
        <dbReference type="EMBL" id="JAH87215.1"/>
    </source>
</evidence>
<protein>
    <submittedName>
        <fullName evidence="1">Uncharacterized protein</fullName>
    </submittedName>
</protein>
<organism evidence="1">
    <name type="scientific">Anguilla anguilla</name>
    <name type="common">European freshwater eel</name>
    <name type="synonym">Muraena anguilla</name>
    <dbReference type="NCBI Taxonomy" id="7936"/>
    <lineage>
        <taxon>Eukaryota</taxon>
        <taxon>Metazoa</taxon>
        <taxon>Chordata</taxon>
        <taxon>Craniata</taxon>
        <taxon>Vertebrata</taxon>
        <taxon>Euteleostomi</taxon>
        <taxon>Actinopterygii</taxon>
        <taxon>Neopterygii</taxon>
        <taxon>Teleostei</taxon>
        <taxon>Anguilliformes</taxon>
        <taxon>Anguillidae</taxon>
        <taxon>Anguilla</taxon>
    </lineage>
</organism>
<accession>A0A0E9WCB5</accession>